<gene>
    <name evidence="5" type="ORF">HYH03_003264</name>
</gene>
<keyword evidence="1" id="KW-1015">Disulfide bond</keyword>
<dbReference type="PROSITE" id="PS50287">
    <property type="entry name" value="SRCR_2"/>
    <property type="match status" value="1"/>
</dbReference>
<feature type="chain" id="PRO_5032332467" description="SRCR domain-containing protein" evidence="3">
    <location>
        <begin position="23"/>
        <end position="783"/>
    </location>
</feature>
<dbReference type="Proteomes" id="UP000612055">
    <property type="component" value="Unassembled WGS sequence"/>
</dbReference>
<dbReference type="OrthoDB" id="562062at2759"/>
<dbReference type="Gene3D" id="3.10.250.10">
    <property type="entry name" value="SRCR-like domain"/>
    <property type="match status" value="1"/>
</dbReference>
<evidence type="ECO:0000313" key="5">
    <source>
        <dbReference type="EMBL" id="KAG2499081.1"/>
    </source>
</evidence>
<name>A0A835YAK3_9CHLO</name>
<evidence type="ECO:0000256" key="1">
    <source>
        <dbReference type="ARBA" id="ARBA00023157"/>
    </source>
</evidence>
<dbReference type="EMBL" id="JAEHOE010000008">
    <property type="protein sequence ID" value="KAG2499081.1"/>
    <property type="molecule type" value="Genomic_DNA"/>
</dbReference>
<dbReference type="GO" id="GO:0016020">
    <property type="term" value="C:membrane"/>
    <property type="evidence" value="ECO:0007669"/>
    <property type="project" value="InterPro"/>
</dbReference>
<feature type="region of interest" description="Disordered" evidence="2">
    <location>
        <begin position="292"/>
        <end position="312"/>
    </location>
</feature>
<evidence type="ECO:0000256" key="2">
    <source>
        <dbReference type="SAM" id="MobiDB-lite"/>
    </source>
</evidence>
<dbReference type="PANTHER" id="PTHR24216:SF65">
    <property type="entry name" value="PAXILLIN-LIKE PROTEIN 1"/>
    <property type="match status" value="1"/>
</dbReference>
<feature type="domain" description="SRCR" evidence="4">
    <location>
        <begin position="676"/>
        <end position="783"/>
    </location>
</feature>
<evidence type="ECO:0000256" key="3">
    <source>
        <dbReference type="SAM" id="SignalP"/>
    </source>
</evidence>
<feature type="compositionally biased region" description="Pro residues" evidence="2">
    <location>
        <begin position="430"/>
        <end position="458"/>
    </location>
</feature>
<dbReference type="SMART" id="SM00202">
    <property type="entry name" value="SR"/>
    <property type="match status" value="1"/>
</dbReference>
<evidence type="ECO:0000313" key="6">
    <source>
        <dbReference type="Proteomes" id="UP000612055"/>
    </source>
</evidence>
<organism evidence="5 6">
    <name type="scientific">Edaphochlamys debaryana</name>
    <dbReference type="NCBI Taxonomy" id="47281"/>
    <lineage>
        <taxon>Eukaryota</taxon>
        <taxon>Viridiplantae</taxon>
        <taxon>Chlorophyta</taxon>
        <taxon>core chlorophytes</taxon>
        <taxon>Chlorophyceae</taxon>
        <taxon>CS clade</taxon>
        <taxon>Chlamydomonadales</taxon>
        <taxon>Chlamydomonadales incertae sedis</taxon>
        <taxon>Edaphochlamys</taxon>
    </lineage>
</organism>
<dbReference type="AlphaFoldDB" id="A0A835YAK3"/>
<accession>A0A835YAK3</accession>
<keyword evidence="6" id="KW-1185">Reference proteome</keyword>
<dbReference type="InterPro" id="IPR001190">
    <property type="entry name" value="SRCR"/>
</dbReference>
<dbReference type="InterPro" id="IPR036772">
    <property type="entry name" value="SRCR-like_dom_sf"/>
</dbReference>
<feature type="region of interest" description="Disordered" evidence="2">
    <location>
        <begin position="430"/>
        <end position="460"/>
    </location>
</feature>
<dbReference type="SUPFAM" id="SSF56487">
    <property type="entry name" value="SRCR-like"/>
    <property type="match status" value="1"/>
</dbReference>
<comment type="caution">
    <text evidence="5">The sequence shown here is derived from an EMBL/GenBank/DDBJ whole genome shotgun (WGS) entry which is preliminary data.</text>
</comment>
<protein>
    <recommendedName>
        <fullName evidence="4">SRCR domain-containing protein</fullName>
    </recommendedName>
</protein>
<proteinExistence type="predicted"/>
<feature type="compositionally biased region" description="Pro residues" evidence="2">
    <location>
        <begin position="292"/>
        <end position="309"/>
    </location>
</feature>
<reference evidence="5" key="1">
    <citation type="journal article" date="2020" name="bioRxiv">
        <title>Comparative genomics of Chlamydomonas.</title>
        <authorList>
            <person name="Craig R.J."/>
            <person name="Hasan A.R."/>
            <person name="Ness R.W."/>
            <person name="Keightley P.D."/>
        </authorList>
    </citation>
    <scope>NUCLEOTIDE SEQUENCE</scope>
    <source>
        <strain evidence="5">CCAP 11/70</strain>
    </source>
</reference>
<sequence>MAPASQVLVFTAVLAVAAITHGAEIGGPAPAPFQPGWSSGATYPPAYAGYPGYPGAVYGPPSYPPPAYGGVYGSYGGPPPVAVPPPSAPPPPLWAPAPRPPVPIRLLGGSSLGGVIQLEPLDGTGGGPGALCVPDTMFQAQYTDRYSLLVDTAKVICRQLGLPYKESYLVPPSFFPSVPADRMRARYFATSGLMCLTRYVDTLIVTDRSDCPGVYSINTSLPDAAAYGIDPASGAAVLTATVEAGSDVELPGSCAAIPGAYTAEVTWPEDYTDVATWVPAAVVCSGTARPPIPPVPPSRAPPQPPPSPPRTDATWLRYACRAAGLPYAAAMPYFFTLRDANTSFGALALTAALGCQLDLADPSSQLQCEVLGGPLLTPQLFAGINGSGVEGQLPAAMEPYRRLLQNAVDLCPAKAPPGYLSAVICMDTAPPAPPSRPPAPPRAPQPPLPPQRPRPPKAPYVRRNDLKLRWTEVMPDTYFIEFGVPRGDTANAAANGEAGGNTSILDAQGVEWGTRCAPDPYNNISSTNFDLSRSTLATLCTQITGGRRPYGFLVQASRPYYPQITTVPPYRLRINTTRVVVTELECGSNTSQIFYNWDLEQNAPQADINGCRATTPLPTLPLDVNSSCIYTSMASRFLYCTDRKFIFSPTIFSVRLAQETRMPLTVPVEGSAPGSAEGANGTRTVNATVGRLQVRMFSRLELDWGRVCRTGFNTTVAQSACRDLGLPWTHAAVLPPSALPKGPSPPGPPPPKPPLLLWNVTGGLPWQWSECADEETDVVLACA</sequence>
<evidence type="ECO:0000259" key="4">
    <source>
        <dbReference type="PROSITE" id="PS50287"/>
    </source>
</evidence>
<keyword evidence="3" id="KW-0732">Signal</keyword>
<feature type="signal peptide" evidence="3">
    <location>
        <begin position="1"/>
        <end position="22"/>
    </location>
</feature>
<dbReference type="PANTHER" id="PTHR24216">
    <property type="entry name" value="PAXILLIN-RELATED"/>
    <property type="match status" value="1"/>
</dbReference>